<proteinExistence type="predicted"/>
<sequence length="36" mass="4284">MEILYSTPPFGESIMTWHFTYCNCAPILWADTMKRE</sequence>
<gene>
    <name evidence="1" type="ORF">QN277_026246</name>
</gene>
<accession>A0AAE1K6C7</accession>
<name>A0AAE1K6C7_9FABA</name>
<dbReference type="EMBL" id="JAWXYG010000008">
    <property type="protein sequence ID" value="KAK4265160.1"/>
    <property type="molecule type" value="Genomic_DNA"/>
</dbReference>
<keyword evidence="2" id="KW-1185">Reference proteome</keyword>
<dbReference type="AlphaFoldDB" id="A0AAE1K6C7"/>
<organism evidence="1 2">
    <name type="scientific">Acacia crassicarpa</name>
    <name type="common">northern wattle</name>
    <dbReference type="NCBI Taxonomy" id="499986"/>
    <lineage>
        <taxon>Eukaryota</taxon>
        <taxon>Viridiplantae</taxon>
        <taxon>Streptophyta</taxon>
        <taxon>Embryophyta</taxon>
        <taxon>Tracheophyta</taxon>
        <taxon>Spermatophyta</taxon>
        <taxon>Magnoliopsida</taxon>
        <taxon>eudicotyledons</taxon>
        <taxon>Gunneridae</taxon>
        <taxon>Pentapetalae</taxon>
        <taxon>rosids</taxon>
        <taxon>fabids</taxon>
        <taxon>Fabales</taxon>
        <taxon>Fabaceae</taxon>
        <taxon>Caesalpinioideae</taxon>
        <taxon>mimosoid clade</taxon>
        <taxon>Acacieae</taxon>
        <taxon>Acacia</taxon>
    </lineage>
</organism>
<reference evidence="1" key="1">
    <citation type="submission" date="2023-10" db="EMBL/GenBank/DDBJ databases">
        <title>Chromosome-level genome of the transformable northern wattle, Acacia crassicarpa.</title>
        <authorList>
            <person name="Massaro I."/>
            <person name="Sinha N.R."/>
            <person name="Poethig S."/>
            <person name="Leichty A.R."/>
        </authorList>
    </citation>
    <scope>NUCLEOTIDE SEQUENCE</scope>
    <source>
        <strain evidence="1">Acra3RX</strain>
        <tissue evidence="1">Leaf</tissue>
    </source>
</reference>
<evidence type="ECO:0000313" key="2">
    <source>
        <dbReference type="Proteomes" id="UP001293593"/>
    </source>
</evidence>
<protein>
    <submittedName>
        <fullName evidence="1">Uncharacterized protein</fullName>
    </submittedName>
</protein>
<comment type="caution">
    <text evidence="1">The sequence shown here is derived from an EMBL/GenBank/DDBJ whole genome shotgun (WGS) entry which is preliminary data.</text>
</comment>
<evidence type="ECO:0000313" key="1">
    <source>
        <dbReference type="EMBL" id="KAK4265160.1"/>
    </source>
</evidence>
<dbReference type="Proteomes" id="UP001293593">
    <property type="component" value="Unassembled WGS sequence"/>
</dbReference>